<evidence type="ECO:0000256" key="2">
    <source>
        <dbReference type="ARBA" id="ARBA00022763"/>
    </source>
</evidence>
<name>A0ABU8NJL1_9SPHI</name>
<comment type="caution">
    <text evidence="4">The sequence shown here is derived from an EMBL/GenBank/DDBJ whole genome shotgun (WGS) entry which is preliminary data.</text>
</comment>
<proteinExistence type="inferred from homology"/>
<reference evidence="4 5" key="1">
    <citation type="submission" date="2024-03" db="EMBL/GenBank/DDBJ databases">
        <title>Sequence of Lycoming College Course Isolates.</title>
        <authorList>
            <person name="Plotts O."/>
            <person name="Newman J."/>
        </authorList>
    </citation>
    <scope>NUCLEOTIDE SEQUENCE [LARGE SCALE GENOMIC DNA]</scope>
    <source>
        <strain evidence="4 5">CJB-3</strain>
    </source>
</reference>
<dbReference type="Pfam" id="PF00817">
    <property type="entry name" value="IMS"/>
    <property type="match status" value="1"/>
</dbReference>
<keyword evidence="5" id="KW-1185">Reference proteome</keyword>
<protein>
    <submittedName>
        <fullName evidence="4">DNA polymerase Y family protein</fullName>
    </submittedName>
</protein>
<feature type="domain" description="UmuC" evidence="3">
    <location>
        <begin position="5"/>
        <end position="159"/>
    </location>
</feature>
<comment type="similarity">
    <text evidence="1">Belongs to the DNA polymerase type-Y family.</text>
</comment>
<evidence type="ECO:0000313" key="4">
    <source>
        <dbReference type="EMBL" id="MEJ2901645.1"/>
    </source>
</evidence>
<evidence type="ECO:0000259" key="3">
    <source>
        <dbReference type="PROSITE" id="PS50173"/>
    </source>
</evidence>
<dbReference type="EMBL" id="JBBEUB010000001">
    <property type="protein sequence ID" value="MEJ2901645.1"/>
    <property type="molecule type" value="Genomic_DNA"/>
</dbReference>
<dbReference type="SUPFAM" id="SSF56672">
    <property type="entry name" value="DNA/RNA polymerases"/>
    <property type="match status" value="1"/>
</dbReference>
<dbReference type="InterPro" id="IPR050356">
    <property type="entry name" value="SulA_CellDiv_inhibitor"/>
</dbReference>
<organism evidence="4 5">
    <name type="scientific">Pedobacter panaciterrae</name>
    <dbReference type="NCBI Taxonomy" id="363849"/>
    <lineage>
        <taxon>Bacteria</taxon>
        <taxon>Pseudomonadati</taxon>
        <taxon>Bacteroidota</taxon>
        <taxon>Sphingobacteriia</taxon>
        <taxon>Sphingobacteriales</taxon>
        <taxon>Sphingobacteriaceae</taxon>
        <taxon>Pedobacter</taxon>
    </lineage>
</organism>
<sequence length="502" mass="56726">MQRRFVSIWFRQLLADWQLIRRPELAAVPFVFAAPDHGRMLVTAVSALAAGFGVEAGMRVADAKAICPGLEVLDDKPGRPRNLLRGLGEWCVRYSPVVAIDEFGMDGLLLDVSGCTHLWGGEREYLKEIVSRLKGKGYMVRVAIADTPGAAWAVSHYGKVTPLIPVGGHPEALLGLVPEALRLEQPVLARLRKLGFYQIKSFMTMPRSVLRRRFGEDFLLRLAQALGTEDEVLVPVQMPVLFSERLACLEPIRTRTGIEIAITKMLESLCKRMQTEGKGLRTGVLTGYRIDGKVVQLAIGTSGATHSVSHLFKLFQLKIDQIRPGLGIEVFVLDAPKVDEVEVPQEQMWTAKPGLDDQSVIRLLDRVAGKIGPQVIHRYLPATRYWPERAVLQARSVTEKPASEWPMEKPRPTELLKQPDPIQVMALIPDHPPKFFIYKGVRHQVVKADGPERIEREWWLDQGEHRDYYQVEDEQGGRFWLFRSGHYGGEMKYQWFIHGFFA</sequence>
<dbReference type="PROSITE" id="PS50173">
    <property type="entry name" value="UMUC"/>
    <property type="match status" value="1"/>
</dbReference>
<dbReference type="PANTHER" id="PTHR35369:SF2">
    <property type="entry name" value="BLR3025 PROTEIN"/>
    <property type="match status" value="1"/>
</dbReference>
<dbReference type="CDD" id="cd03468">
    <property type="entry name" value="PolY_like"/>
    <property type="match status" value="1"/>
</dbReference>
<evidence type="ECO:0000256" key="1">
    <source>
        <dbReference type="ARBA" id="ARBA00010945"/>
    </source>
</evidence>
<keyword evidence="2" id="KW-0227">DNA damage</keyword>
<evidence type="ECO:0000313" key="5">
    <source>
        <dbReference type="Proteomes" id="UP001378956"/>
    </source>
</evidence>
<dbReference type="InterPro" id="IPR001126">
    <property type="entry name" value="UmuC"/>
</dbReference>
<accession>A0ABU8NJL1</accession>
<dbReference type="Gene3D" id="3.40.1170.60">
    <property type="match status" value="1"/>
</dbReference>
<dbReference type="Gene3D" id="3.30.70.270">
    <property type="match status" value="1"/>
</dbReference>
<dbReference type="Proteomes" id="UP001378956">
    <property type="component" value="Unassembled WGS sequence"/>
</dbReference>
<dbReference type="PANTHER" id="PTHR35369">
    <property type="entry name" value="BLR3025 PROTEIN-RELATED"/>
    <property type="match status" value="1"/>
</dbReference>
<dbReference type="RefSeq" id="WP_337715421.1">
    <property type="nucleotide sequence ID" value="NZ_JBBEUB010000001.1"/>
</dbReference>
<dbReference type="InterPro" id="IPR043128">
    <property type="entry name" value="Rev_trsase/Diguanyl_cyclase"/>
</dbReference>
<gene>
    <name evidence="4" type="ORF">WAE58_04390</name>
</gene>
<dbReference type="InterPro" id="IPR043502">
    <property type="entry name" value="DNA/RNA_pol_sf"/>
</dbReference>